<gene>
    <name evidence="1" type="ORF">F4820DRAFT_149673</name>
</gene>
<name>A0ACB9ZHK0_9PEZI</name>
<proteinExistence type="predicted"/>
<protein>
    <submittedName>
        <fullName evidence="1">Uncharacterized protein</fullName>
    </submittedName>
</protein>
<organism evidence="1 2">
    <name type="scientific">Hypoxylon rubiginosum</name>
    <dbReference type="NCBI Taxonomy" id="110542"/>
    <lineage>
        <taxon>Eukaryota</taxon>
        <taxon>Fungi</taxon>
        <taxon>Dikarya</taxon>
        <taxon>Ascomycota</taxon>
        <taxon>Pezizomycotina</taxon>
        <taxon>Sordariomycetes</taxon>
        <taxon>Xylariomycetidae</taxon>
        <taxon>Xylariales</taxon>
        <taxon>Hypoxylaceae</taxon>
        <taxon>Hypoxylon</taxon>
    </lineage>
</organism>
<reference evidence="1 2" key="1">
    <citation type="journal article" date="2022" name="New Phytol.">
        <title>Ecological generalism drives hyperdiversity of secondary metabolite gene clusters in xylarialean endophytes.</title>
        <authorList>
            <person name="Franco M.E.E."/>
            <person name="Wisecaver J.H."/>
            <person name="Arnold A.E."/>
            <person name="Ju Y.M."/>
            <person name="Slot J.C."/>
            <person name="Ahrendt S."/>
            <person name="Moore L.P."/>
            <person name="Eastman K.E."/>
            <person name="Scott K."/>
            <person name="Konkel Z."/>
            <person name="Mondo S.J."/>
            <person name="Kuo A."/>
            <person name="Hayes R.D."/>
            <person name="Haridas S."/>
            <person name="Andreopoulos B."/>
            <person name="Riley R."/>
            <person name="LaButti K."/>
            <person name="Pangilinan J."/>
            <person name="Lipzen A."/>
            <person name="Amirebrahimi M."/>
            <person name="Yan J."/>
            <person name="Adam C."/>
            <person name="Keymanesh K."/>
            <person name="Ng V."/>
            <person name="Louie K."/>
            <person name="Northen T."/>
            <person name="Drula E."/>
            <person name="Henrissat B."/>
            <person name="Hsieh H.M."/>
            <person name="Youens-Clark K."/>
            <person name="Lutzoni F."/>
            <person name="Miadlikowska J."/>
            <person name="Eastwood D.C."/>
            <person name="Hamelin R.C."/>
            <person name="Grigoriev I.V."/>
            <person name="U'Ren J.M."/>
        </authorList>
    </citation>
    <scope>NUCLEOTIDE SEQUENCE [LARGE SCALE GENOMIC DNA]</scope>
    <source>
        <strain evidence="1 2">CBS 119005</strain>
    </source>
</reference>
<evidence type="ECO:0000313" key="1">
    <source>
        <dbReference type="EMBL" id="KAI4870934.1"/>
    </source>
</evidence>
<dbReference type="EMBL" id="MU393422">
    <property type="protein sequence ID" value="KAI4870934.1"/>
    <property type="molecule type" value="Genomic_DNA"/>
</dbReference>
<accession>A0ACB9ZHK0</accession>
<dbReference type="Proteomes" id="UP001497700">
    <property type="component" value="Unassembled WGS sequence"/>
</dbReference>
<comment type="caution">
    <text evidence="1">The sequence shown here is derived from an EMBL/GenBank/DDBJ whole genome shotgun (WGS) entry which is preliminary data.</text>
</comment>
<keyword evidence="2" id="KW-1185">Reference proteome</keyword>
<sequence>MYLGACGHRATKTRNPFFYPIYRPSHKITFSKRQSSPRQPLRWPPATFSSSIIESLSSQLFMFIIPRSLYQSPVYFSRGVPVFFFFVSFFHATQRCIFPVKRGYGRFRASGFIRRRFGKGESCISLPVIPVHTKGVFERERERERWHEAPS</sequence>
<evidence type="ECO:0000313" key="2">
    <source>
        <dbReference type="Proteomes" id="UP001497700"/>
    </source>
</evidence>